<protein>
    <submittedName>
        <fullName evidence="1">Uncharacterized protein</fullName>
    </submittedName>
</protein>
<organism evidence="1 2">
    <name type="scientific">Trichinella britovi</name>
    <name type="common">Parasitic roundworm</name>
    <dbReference type="NCBI Taxonomy" id="45882"/>
    <lineage>
        <taxon>Eukaryota</taxon>
        <taxon>Metazoa</taxon>
        <taxon>Ecdysozoa</taxon>
        <taxon>Nematoda</taxon>
        <taxon>Enoplea</taxon>
        <taxon>Dorylaimia</taxon>
        <taxon>Trichinellida</taxon>
        <taxon>Trichinellidae</taxon>
        <taxon>Trichinella</taxon>
    </lineage>
</organism>
<sequence>MNSQVVVLNSSQFFHHFQNVYKKYSAQLKVPSPHQQLL</sequence>
<dbReference type="Proteomes" id="UP000054653">
    <property type="component" value="Unassembled WGS sequence"/>
</dbReference>
<accession>A0A0V0YXV4</accession>
<proteinExistence type="predicted"/>
<keyword evidence="2" id="KW-1185">Reference proteome</keyword>
<evidence type="ECO:0000313" key="2">
    <source>
        <dbReference type="Proteomes" id="UP000054653"/>
    </source>
</evidence>
<dbReference type="EMBL" id="JYDI01005173">
    <property type="protein sequence ID" value="KRY05135.1"/>
    <property type="molecule type" value="Genomic_DNA"/>
</dbReference>
<evidence type="ECO:0000313" key="1">
    <source>
        <dbReference type="EMBL" id="KRY05135.1"/>
    </source>
</evidence>
<name>A0A0V0YXV4_TRIBR</name>
<gene>
    <name evidence="1" type="ORF">T03_14579</name>
</gene>
<dbReference type="AlphaFoldDB" id="A0A0V0YXV4"/>
<reference evidence="1 2" key="1">
    <citation type="submission" date="2015-01" db="EMBL/GenBank/DDBJ databases">
        <title>Evolution of Trichinella species and genotypes.</title>
        <authorList>
            <person name="Korhonen P.K."/>
            <person name="Edoardo P."/>
            <person name="Giuseppe L.R."/>
            <person name="Gasser R.B."/>
        </authorList>
    </citation>
    <scope>NUCLEOTIDE SEQUENCE [LARGE SCALE GENOMIC DNA]</scope>
    <source>
        <strain evidence="1">ISS120</strain>
    </source>
</reference>
<comment type="caution">
    <text evidence="1">The sequence shown here is derived from an EMBL/GenBank/DDBJ whole genome shotgun (WGS) entry which is preliminary data.</text>
</comment>